<keyword evidence="3" id="KW-1185">Reference proteome</keyword>
<dbReference type="PANTHER" id="PTHR43267">
    <property type="entry name" value="TRNA THREONYLCARBAMOYLADENOSINE DEHYDRATASE"/>
    <property type="match status" value="1"/>
</dbReference>
<evidence type="ECO:0000259" key="1">
    <source>
        <dbReference type="Pfam" id="PF00899"/>
    </source>
</evidence>
<dbReference type="AlphaFoldDB" id="A0A377PW32"/>
<dbReference type="GO" id="GO:0061503">
    <property type="term" value="F:tRNA threonylcarbamoyladenosine dehydratase"/>
    <property type="evidence" value="ECO:0007669"/>
    <property type="project" value="TreeGrafter"/>
</dbReference>
<dbReference type="GO" id="GO:0061504">
    <property type="term" value="P:cyclic threonylcarbamoyladenosine biosynthetic process"/>
    <property type="evidence" value="ECO:0007669"/>
    <property type="project" value="TreeGrafter"/>
</dbReference>
<organism evidence="2 3">
    <name type="scientific">Helicobacter muridarum</name>
    <dbReference type="NCBI Taxonomy" id="216"/>
    <lineage>
        <taxon>Bacteria</taxon>
        <taxon>Pseudomonadati</taxon>
        <taxon>Campylobacterota</taxon>
        <taxon>Epsilonproteobacteria</taxon>
        <taxon>Campylobacterales</taxon>
        <taxon>Helicobacteraceae</taxon>
        <taxon>Helicobacter</taxon>
    </lineage>
</organism>
<dbReference type="InterPro" id="IPR035985">
    <property type="entry name" value="Ubiquitin-activating_enz"/>
</dbReference>
<dbReference type="EMBL" id="UGJE01000002">
    <property type="protein sequence ID" value="STQ86461.1"/>
    <property type="molecule type" value="Genomic_DNA"/>
</dbReference>
<gene>
    <name evidence="2" type="ORF">NCTC12714_01268</name>
</gene>
<feature type="domain" description="THIF-type NAD/FAD binding fold" evidence="1">
    <location>
        <begin position="1"/>
        <end position="96"/>
    </location>
</feature>
<accession>A0A377PW32</accession>
<dbReference type="Proteomes" id="UP000255139">
    <property type="component" value="Unassembled WGS sequence"/>
</dbReference>
<evidence type="ECO:0000313" key="2">
    <source>
        <dbReference type="EMBL" id="STQ86461.1"/>
    </source>
</evidence>
<dbReference type="GO" id="GO:0008641">
    <property type="term" value="F:ubiquitin-like modifier activating enzyme activity"/>
    <property type="evidence" value="ECO:0007669"/>
    <property type="project" value="InterPro"/>
</dbReference>
<dbReference type="Pfam" id="PF00899">
    <property type="entry name" value="ThiF"/>
    <property type="match status" value="1"/>
</dbReference>
<dbReference type="SUPFAM" id="SSF69572">
    <property type="entry name" value="Activating enzymes of the ubiquitin-like proteins"/>
    <property type="match status" value="1"/>
</dbReference>
<sequence>MGSVGSSMAILLARMGVKNFVFIDYKKVNKSHFIKHLYCNNTNLSLFKTQALKEYLLEINNELNIETFNEMILPQSNMADFIPDDDTDLIINTADES</sequence>
<dbReference type="PANTHER" id="PTHR43267:SF3">
    <property type="entry name" value="THIF PROTEIN"/>
    <property type="match status" value="1"/>
</dbReference>
<proteinExistence type="predicted"/>
<name>A0A377PW32_9HELI</name>
<dbReference type="InterPro" id="IPR000594">
    <property type="entry name" value="ThiF_NAD_FAD-bd"/>
</dbReference>
<protein>
    <submittedName>
        <fullName evidence="2">UBA/THIF-type NAD/FAD binding protein</fullName>
    </submittedName>
</protein>
<reference evidence="2 3" key="1">
    <citation type="submission" date="2018-06" db="EMBL/GenBank/DDBJ databases">
        <authorList>
            <consortium name="Pathogen Informatics"/>
            <person name="Doyle S."/>
        </authorList>
    </citation>
    <scope>NUCLEOTIDE SEQUENCE [LARGE SCALE GENOMIC DNA]</scope>
    <source>
        <strain evidence="2 3">NCTC12714</strain>
    </source>
</reference>
<dbReference type="InterPro" id="IPR045886">
    <property type="entry name" value="ThiF/MoeB/HesA"/>
</dbReference>
<dbReference type="Gene3D" id="3.40.50.720">
    <property type="entry name" value="NAD(P)-binding Rossmann-like Domain"/>
    <property type="match status" value="1"/>
</dbReference>
<evidence type="ECO:0000313" key="3">
    <source>
        <dbReference type="Proteomes" id="UP000255139"/>
    </source>
</evidence>